<dbReference type="AlphaFoldDB" id="A0A8J5SP46"/>
<feature type="region of interest" description="Disordered" evidence="1">
    <location>
        <begin position="1"/>
        <end position="45"/>
    </location>
</feature>
<evidence type="ECO:0000313" key="3">
    <source>
        <dbReference type="Proteomes" id="UP000729402"/>
    </source>
</evidence>
<organism evidence="2 3">
    <name type="scientific">Zizania palustris</name>
    <name type="common">Northern wild rice</name>
    <dbReference type="NCBI Taxonomy" id="103762"/>
    <lineage>
        <taxon>Eukaryota</taxon>
        <taxon>Viridiplantae</taxon>
        <taxon>Streptophyta</taxon>
        <taxon>Embryophyta</taxon>
        <taxon>Tracheophyta</taxon>
        <taxon>Spermatophyta</taxon>
        <taxon>Magnoliopsida</taxon>
        <taxon>Liliopsida</taxon>
        <taxon>Poales</taxon>
        <taxon>Poaceae</taxon>
        <taxon>BOP clade</taxon>
        <taxon>Oryzoideae</taxon>
        <taxon>Oryzeae</taxon>
        <taxon>Zizaniinae</taxon>
        <taxon>Zizania</taxon>
    </lineage>
</organism>
<name>A0A8J5SP46_ZIZPA</name>
<dbReference type="Proteomes" id="UP000729402">
    <property type="component" value="Unassembled WGS sequence"/>
</dbReference>
<dbReference type="EMBL" id="JAAALK010000287">
    <property type="protein sequence ID" value="KAG8060231.1"/>
    <property type="molecule type" value="Genomic_DNA"/>
</dbReference>
<accession>A0A8J5SP46</accession>
<keyword evidence="3" id="KW-1185">Reference proteome</keyword>
<gene>
    <name evidence="2" type="ORF">GUJ93_ZPchr0002g26016</name>
</gene>
<evidence type="ECO:0000256" key="1">
    <source>
        <dbReference type="SAM" id="MobiDB-lite"/>
    </source>
</evidence>
<reference evidence="2" key="2">
    <citation type="submission" date="2021-02" db="EMBL/GenBank/DDBJ databases">
        <authorList>
            <person name="Kimball J.A."/>
            <person name="Haas M.W."/>
            <person name="Macchietto M."/>
            <person name="Kono T."/>
            <person name="Duquette J."/>
            <person name="Shao M."/>
        </authorList>
    </citation>
    <scope>NUCLEOTIDE SEQUENCE</scope>
    <source>
        <tissue evidence="2">Fresh leaf tissue</tissue>
    </source>
</reference>
<feature type="compositionally biased region" description="Polar residues" evidence="1">
    <location>
        <begin position="17"/>
        <end position="26"/>
    </location>
</feature>
<feature type="region of interest" description="Disordered" evidence="1">
    <location>
        <begin position="61"/>
        <end position="85"/>
    </location>
</feature>
<feature type="compositionally biased region" description="Basic and acidic residues" evidence="1">
    <location>
        <begin position="71"/>
        <end position="85"/>
    </location>
</feature>
<protein>
    <submittedName>
        <fullName evidence="2">Uncharacterized protein</fullName>
    </submittedName>
</protein>
<proteinExistence type="predicted"/>
<sequence>MRSVLNRSPHRVAWKKCSQSSKQEPTTCGLAEEDDQDRDGWGRAGRVAKVEPRWVAGRAEQTLLRAAGGGDKTDVRQRWSRDKQR</sequence>
<evidence type="ECO:0000313" key="2">
    <source>
        <dbReference type="EMBL" id="KAG8060231.1"/>
    </source>
</evidence>
<reference evidence="2" key="1">
    <citation type="journal article" date="2021" name="bioRxiv">
        <title>Whole Genome Assembly and Annotation of Northern Wild Rice, Zizania palustris L., Supports a Whole Genome Duplication in the Zizania Genus.</title>
        <authorList>
            <person name="Haas M."/>
            <person name="Kono T."/>
            <person name="Macchietto M."/>
            <person name="Millas R."/>
            <person name="McGilp L."/>
            <person name="Shao M."/>
            <person name="Duquette J."/>
            <person name="Hirsch C.N."/>
            <person name="Kimball J."/>
        </authorList>
    </citation>
    <scope>NUCLEOTIDE SEQUENCE</scope>
    <source>
        <tissue evidence="2">Fresh leaf tissue</tissue>
    </source>
</reference>
<comment type="caution">
    <text evidence="2">The sequence shown here is derived from an EMBL/GenBank/DDBJ whole genome shotgun (WGS) entry which is preliminary data.</text>
</comment>